<dbReference type="Pfam" id="PF14027">
    <property type="entry name" value="Questin_oxidase"/>
    <property type="match status" value="1"/>
</dbReference>
<feature type="region of interest" description="Disordered" evidence="2">
    <location>
        <begin position="1"/>
        <end position="31"/>
    </location>
</feature>
<proteinExistence type="predicted"/>
<dbReference type="EMBL" id="JAYKXP010000105">
    <property type="protein sequence ID" value="KAK7026431.1"/>
    <property type="molecule type" value="Genomic_DNA"/>
</dbReference>
<sequence length="480" mass="53401">MTSPKTGTFDLWPTPSPPPTRTSPARLGGATPQSTQTLLQVLQTNHEKWHVFFDDLGRHNHIPHHTLAIWALGGNEDMIQAGYDKNEWMQRPRGTSPESITKENFYEHLGDRSYYNAYVDFFATLIQTEGPARALEGYIFSSQANFGSTNKEGRHPEMLSRLAAAILHAQIHIGYGAEFGLPGMFVEGLAMAAISPVYSTPIIPPALFPPDTSQSVPAANGKNAHPQANGSTNTHAFDILSRIIQDPRMESPKKLGIANLFRSVVEKCGDAVYQYASQWTLDTTNPEAVQRKVEELQWTATLMYAVPGIKAEGGEFNADFIALHFVTSALFLPSLVGHLSPKSQVILLRSYFAISLAWFIALGRPTLDIQGFFGSEATRTLKKEPNPWLPIIENAITHPDDHIPKCQRALLHYATLYGTRPRGSFAETELPGAEILDGTLFVRAARLTMERVGRERKDAPKLQIYWDRRTFIEGAEEDSY</sequence>
<feature type="region of interest" description="Disordered" evidence="2">
    <location>
        <begin position="213"/>
        <end position="233"/>
    </location>
</feature>
<accession>A0AAW0BJ88</accession>
<comment type="caution">
    <text evidence="3">The sequence shown here is derived from an EMBL/GenBank/DDBJ whole genome shotgun (WGS) entry which is preliminary data.</text>
</comment>
<reference evidence="3 4" key="1">
    <citation type="submission" date="2024-01" db="EMBL/GenBank/DDBJ databases">
        <title>A draft genome for a cacao thread blight-causing isolate of Paramarasmius palmivorus.</title>
        <authorList>
            <person name="Baruah I.K."/>
            <person name="Bukari Y."/>
            <person name="Amoako-Attah I."/>
            <person name="Meinhardt L.W."/>
            <person name="Bailey B.A."/>
            <person name="Cohen S.P."/>
        </authorList>
    </citation>
    <scope>NUCLEOTIDE SEQUENCE [LARGE SCALE GENOMIC DNA]</scope>
    <source>
        <strain evidence="3 4">GH-12</strain>
    </source>
</reference>
<dbReference type="PANTHER" id="PTHR35870:SF1">
    <property type="entry name" value="PROTEIN, PUTATIVE (AFU_ORTHOLOGUE AFUA_5G03330)-RELATED"/>
    <property type="match status" value="1"/>
</dbReference>
<dbReference type="PANTHER" id="PTHR35870">
    <property type="entry name" value="PROTEIN, PUTATIVE (AFU_ORTHOLOGUE AFUA_5G03330)-RELATED"/>
    <property type="match status" value="1"/>
</dbReference>
<evidence type="ECO:0000256" key="1">
    <source>
        <dbReference type="ARBA" id="ARBA00023002"/>
    </source>
</evidence>
<protein>
    <submittedName>
        <fullName evidence="3">Uncharacterized protein</fullName>
    </submittedName>
</protein>
<organism evidence="3 4">
    <name type="scientific">Paramarasmius palmivorus</name>
    <dbReference type="NCBI Taxonomy" id="297713"/>
    <lineage>
        <taxon>Eukaryota</taxon>
        <taxon>Fungi</taxon>
        <taxon>Dikarya</taxon>
        <taxon>Basidiomycota</taxon>
        <taxon>Agaricomycotina</taxon>
        <taxon>Agaricomycetes</taxon>
        <taxon>Agaricomycetidae</taxon>
        <taxon>Agaricales</taxon>
        <taxon>Marasmiineae</taxon>
        <taxon>Marasmiaceae</taxon>
        <taxon>Paramarasmius</taxon>
    </lineage>
</organism>
<evidence type="ECO:0000256" key="2">
    <source>
        <dbReference type="SAM" id="MobiDB-lite"/>
    </source>
</evidence>
<evidence type="ECO:0000313" key="3">
    <source>
        <dbReference type="EMBL" id="KAK7026431.1"/>
    </source>
</evidence>
<keyword evidence="4" id="KW-1185">Reference proteome</keyword>
<dbReference type="Proteomes" id="UP001383192">
    <property type="component" value="Unassembled WGS sequence"/>
</dbReference>
<keyword evidence="1" id="KW-0560">Oxidoreductase</keyword>
<dbReference type="InterPro" id="IPR025337">
    <property type="entry name" value="Questin_oxidase-like"/>
</dbReference>
<dbReference type="AlphaFoldDB" id="A0AAW0BJ88"/>
<gene>
    <name evidence="3" type="ORF">VNI00_015666</name>
</gene>
<dbReference type="GO" id="GO:0016491">
    <property type="term" value="F:oxidoreductase activity"/>
    <property type="evidence" value="ECO:0007669"/>
    <property type="project" value="UniProtKB-KW"/>
</dbReference>
<name>A0AAW0BJ88_9AGAR</name>
<evidence type="ECO:0000313" key="4">
    <source>
        <dbReference type="Proteomes" id="UP001383192"/>
    </source>
</evidence>